<feature type="coiled-coil region" evidence="2">
    <location>
        <begin position="41"/>
        <end position="82"/>
    </location>
</feature>
<keyword evidence="4" id="KW-1185">Reference proteome</keyword>
<name>A0A0C1R140_9CLOT</name>
<evidence type="ECO:0000256" key="1">
    <source>
        <dbReference type="ARBA" id="ARBA00009108"/>
    </source>
</evidence>
<dbReference type="OrthoDB" id="9776196at2"/>
<accession>A0A0C1R140</accession>
<gene>
    <name evidence="3" type="ORF">U732_1538</name>
</gene>
<dbReference type="Gene3D" id="3.30.70.1880">
    <property type="entry name" value="Protein of unknown function DUF881"/>
    <property type="match status" value="1"/>
</dbReference>
<proteinExistence type="inferred from homology"/>
<comment type="caution">
    <text evidence="3">The sequence shown here is derived from an EMBL/GenBank/DDBJ whole genome shotgun (WGS) entry which is preliminary data.</text>
</comment>
<evidence type="ECO:0008006" key="5">
    <source>
        <dbReference type="Google" id="ProtNLM"/>
    </source>
</evidence>
<evidence type="ECO:0000313" key="4">
    <source>
        <dbReference type="Proteomes" id="UP000031366"/>
    </source>
</evidence>
<dbReference type="Proteomes" id="UP000031366">
    <property type="component" value="Unassembled WGS sequence"/>
</dbReference>
<dbReference type="Pfam" id="PF05949">
    <property type="entry name" value="DUF881"/>
    <property type="match status" value="1"/>
</dbReference>
<dbReference type="InterPro" id="IPR010273">
    <property type="entry name" value="DUF881"/>
</dbReference>
<dbReference type="PANTHER" id="PTHR37313">
    <property type="entry name" value="UPF0749 PROTEIN RV1825"/>
    <property type="match status" value="1"/>
</dbReference>
<keyword evidence="2" id="KW-0175">Coiled coil</keyword>
<comment type="similarity">
    <text evidence="1">Belongs to the UPF0749 family.</text>
</comment>
<dbReference type="AlphaFoldDB" id="A0A0C1R140"/>
<dbReference type="EMBL" id="AYSO01000015">
    <property type="protein sequence ID" value="KIE47102.1"/>
    <property type="molecule type" value="Genomic_DNA"/>
</dbReference>
<sequence length="239" mass="26911">MKKFSYQIAIALIFLLLGYMLTTQISTINKQTVSTDEEKANPEIIIENEHLRKQKEQLEKQIDDLNAKAKEFEEAAAGRTEESTVLLEELQQTRLQTGAVDVKGEGIVIYITPKKNLFANDIKFRPMYDEQLLGIVNELNAADAEAISINDIRLTSRSGIRDGGDNIIINNERISPQQRVVIKAIGNRKLLEAALNFPGVIPDKLSKLCDITYDVTNEVTIKKTSANQKFDYAKQVENK</sequence>
<dbReference type="RefSeq" id="WP_039632595.1">
    <property type="nucleotide sequence ID" value="NZ_AYSO01000015.1"/>
</dbReference>
<dbReference type="STRING" id="29341.RSJ17_12555"/>
<dbReference type="PANTHER" id="PTHR37313:SF2">
    <property type="entry name" value="UPF0749 PROTEIN YLXX"/>
    <property type="match status" value="1"/>
</dbReference>
<reference evidence="3 4" key="1">
    <citation type="journal article" date="2015" name="Infect. Genet. Evol.">
        <title>Genomic sequences of six botulinum neurotoxin-producing strains representing three clostridial species illustrate the mobility and diversity of botulinum neurotoxin genes.</title>
        <authorList>
            <person name="Smith T.J."/>
            <person name="Hill K.K."/>
            <person name="Xie G."/>
            <person name="Foley B.T."/>
            <person name="Williamson C.H."/>
            <person name="Foster J.T."/>
            <person name="Johnson S.L."/>
            <person name="Chertkov O."/>
            <person name="Teshima H."/>
            <person name="Gibbons H.S."/>
            <person name="Johnsky L.A."/>
            <person name="Karavis M.A."/>
            <person name="Smith L.A."/>
        </authorList>
    </citation>
    <scope>NUCLEOTIDE SEQUENCE [LARGE SCALE GENOMIC DNA]</scope>
    <source>
        <strain evidence="3 4">CDC 2741</strain>
    </source>
</reference>
<organism evidence="3 4">
    <name type="scientific">Clostridium argentinense CDC 2741</name>
    <dbReference type="NCBI Taxonomy" id="1418104"/>
    <lineage>
        <taxon>Bacteria</taxon>
        <taxon>Bacillati</taxon>
        <taxon>Bacillota</taxon>
        <taxon>Clostridia</taxon>
        <taxon>Eubacteriales</taxon>
        <taxon>Clostridiaceae</taxon>
        <taxon>Clostridium</taxon>
    </lineage>
</organism>
<evidence type="ECO:0000256" key="2">
    <source>
        <dbReference type="SAM" id="Coils"/>
    </source>
</evidence>
<protein>
    <recommendedName>
        <fullName evidence="5">Division initiation protein</fullName>
    </recommendedName>
</protein>
<evidence type="ECO:0000313" key="3">
    <source>
        <dbReference type="EMBL" id="KIE47102.1"/>
    </source>
</evidence>